<organism evidence="1 2">
    <name type="scientific">Acaryochloris marina (strain MBIC 11017)</name>
    <dbReference type="NCBI Taxonomy" id="329726"/>
    <lineage>
        <taxon>Bacteria</taxon>
        <taxon>Bacillati</taxon>
        <taxon>Cyanobacteriota</taxon>
        <taxon>Cyanophyceae</taxon>
        <taxon>Acaryochloridales</taxon>
        <taxon>Acaryochloridaceae</taxon>
        <taxon>Acaryochloris</taxon>
    </lineage>
</organism>
<accession>A8ZQZ1</accession>
<dbReference type="Proteomes" id="UP000000268">
    <property type="component" value="Plasmid pREB8"/>
</dbReference>
<proteinExistence type="predicted"/>
<evidence type="ECO:0000313" key="2">
    <source>
        <dbReference type="Proteomes" id="UP000000268"/>
    </source>
</evidence>
<dbReference type="AlphaFoldDB" id="A8ZQZ1"/>
<geneLocation type="plasmid" evidence="1 2">
    <name>pREB8</name>
</geneLocation>
<reference evidence="1 2" key="1">
    <citation type="journal article" date="2008" name="Proc. Natl. Acad. Sci. U.S.A.">
        <title>Niche adaptation and genome expansion in the chlorophyll d-producing cyanobacterium Acaryochloris marina.</title>
        <authorList>
            <person name="Swingley W.D."/>
            <person name="Chen M."/>
            <person name="Cheung P.C."/>
            <person name="Conrad A.L."/>
            <person name="Dejesa L.C."/>
            <person name="Hao J."/>
            <person name="Honchak B.M."/>
            <person name="Karbach L.E."/>
            <person name="Kurdoglu A."/>
            <person name="Lahiri S."/>
            <person name="Mastrian S.D."/>
            <person name="Miyashita H."/>
            <person name="Page L."/>
            <person name="Ramakrishna P."/>
            <person name="Satoh S."/>
            <person name="Sattley W.M."/>
            <person name="Shimada Y."/>
            <person name="Taylor H.L."/>
            <person name="Tomo T."/>
            <person name="Tsuchiya T."/>
            <person name="Wang Z.T."/>
            <person name="Raymond J."/>
            <person name="Mimuro M."/>
            <person name="Blankenship R.E."/>
            <person name="Touchman J.W."/>
        </authorList>
    </citation>
    <scope>NUCLEOTIDE SEQUENCE [LARGE SCALE GENOMIC DNA]</scope>
    <source>
        <strain evidence="2">MBIC 11017</strain>
        <plasmid evidence="2">Plasmid pREB8</plasmid>
    </source>
</reference>
<name>A8ZQZ1_ACAM1</name>
<keyword evidence="2" id="KW-1185">Reference proteome</keyword>
<dbReference type="HOGENOM" id="CLU_3178861_0_0_3"/>
<keyword evidence="1" id="KW-0614">Plasmid</keyword>
<sequence length="46" mass="5616">MEYIWIERGWLRSGGKSYQVIDERIRSDCHLWGNLKKIQRVIEHSE</sequence>
<evidence type="ECO:0000313" key="1">
    <source>
        <dbReference type="EMBL" id="ABW33427.1"/>
    </source>
</evidence>
<dbReference type="KEGG" id="amr:AM1_H0077"/>
<dbReference type="EMBL" id="CP000845">
    <property type="protein sequence ID" value="ABW33427.1"/>
    <property type="molecule type" value="Genomic_DNA"/>
</dbReference>
<gene>
    <name evidence="1" type="ordered locus">AM1_H0077</name>
</gene>
<protein>
    <submittedName>
        <fullName evidence="1">Uncharacterized protein</fullName>
    </submittedName>
</protein>